<reference evidence="15" key="1">
    <citation type="submission" date="2022-11" db="EMBL/GenBank/DDBJ databases">
        <title>WGS of Natronobacillus azotifigens 24KS-1, an anaerobic diazotrophic haloalkaliphile from soda-rich habitats.</title>
        <authorList>
            <person name="Sorokin D.Y."/>
            <person name="Merkel A.Y."/>
        </authorList>
    </citation>
    <scope>NUCLEOTIDE SEQUENCE</scope>
    <source>
        <strain evidence="15">24KS-1</strain>
    </source>
</reference>
<dbReference type="FunFam" id="3.40.50.80:FF:000017">
    <property type="entry name" value="Dihydroorotate dehydrogenase B (NAD(+)), electron transfer subunit"/>
    <property type="match status" value="1"/>
</dbReference>
<comment type="pathway">
    <text evidence="11">Pyrimidine metabolism; UMP biosynthesis via de novo pathway; orotate from (S)-dihydroorotate (NAD(+) route): step 1/1.</text>
</comment>
<evidence type="ECO:0000259" key="14">
    <source>
        <dbReference type="PROSITE" id="PS51384"/>
    </source>
</evidence>
<evidence type="ECO:0000256" key="2">
    <source>
        <dbReference type="ARBA" id="ARBA00022448"/>
    </source>
</evidence>
<keyword evidence="4 11" id="KW-0001">2Fe-2S</keyword>
<dbReference type="InterPro" id="IPR017927">
    <property type="entry name" value="FAD-bd_FR_type"/>
</dbReference>
<sequence length="257" mass="28067">MIKRVLATITSSREIALDTIEMNLAIPEFASFSPIAPGQFVHIQIGSGVAHQLRRPISIADVDYEKQQITIIFKVIGTGTEELRKYRVQDQLDLLVPCGNGYPIEKIDSKKALLIGGGIGVPPLYYLAKKLVDKGVEVTSILGFQTKDHVFYEQAFQALGDCHVVTNDGSYGYQGFVTNVIETVQPTFDTFFSCGPTSMLKAVTNSLVDREGYISLEERMGCGVGACYACVIPSPNEKGFKKICQDGPVFLASEVSL</sequence>
<keyword evidence="16" id="KW-1185">Reference proteome</keyword>
<dbReference type="GO" id="GO:0044205">
    <property type="term" value="P:'de novo' UMP biosynthetic process"/>
    <property type="evidence" value="ECO:0007669"/>
    <property type="project" value="UniProtKB-UniRule"/>
</dbReference>
<dbReference type="GO" id="GO:0009055">
    <property type="term" value="F:electron transfer activity"/>
    <property type="evidence" value="ECO:0007669"/>
    <property type="project" value="UniProtKB-UniRule"/>
</dbReference>
<dbReference type="InterPro" id="IPR012165">
    <property type="entry name" value="Cyt_c3_hydrogenase_gsu"/>
</dbReference>
<dbReference type="HAMAP" id="MF_01211">
    <property type="entry name" value="DHODB_Fe_S_bind"/>
    <property type="match status" value="1"/>
</dbReference>
<evidence type="ECO:0000256" key="4">
    <source>
        <dbReference type="ARBA" id="ARBA00022714"/>
    </source>
</evidence>
<comment type="similarity">
    <text evidence="1 11">Belongs to the PyrK family.</text>
</comment>
<feature type="binding site" evidence="11 13">
    <location>
        <position position="222"/>
    </location>
    <ligand>
        <name>[2Fe-2S] cluster</name>
        <dbReference type="ChEBI" id="CHEBI:190135"/>
    </ligand>
</feature>
<keyword evidence="7 11" id="KW-0665">Pyrimidine biosynthesis</keyword>
<evidence type="ECO:0000256" key="13">
    <source>
        <dbReference type="PIRSR" id="PIRSR006816-2"/>
    </source>
</evidence>
<dbReference type="PANTHER" id="PTHR43513">
    <property type="entry name" value="DIHYDROOROTATE DEHYDROGENASE B (NAD(+)), ELECTRON TRANSFER SUBUNIT"/>
    <property type="match status" value="1"/>
</dbReference>
<dbReference type="InterPro" id="IPR037117">
    <property type="entry name" value="Dihydroorotate_DH_ele_sf"/>
</dbReference>
<feature type="binding site" evidence="11 13">
    <location>
        <position position="227"/>
    </location>
    <ligand>
        <name>[2Fe-2S] cluster</name>
        <dbReference type="ChEBI" id="CHEBI:190135"/>
    </ligand>
</feature>
<dbReference type="Pfam" id="PF10418">
    <property type="entry name" value="DHODB_Fe-S_bind"/>
    <property type="match status" value="1"/>
</dbReference>
<keyword evidence="9 11" id="KW-0408">Iron</keyword>
<feature type="binding site" evidence="11 12">
    <location>
        <begin position="79"/>
        <end position="80"/>
    </location>
    <ligand>
        <name>FAD</name>
        <dbReference type="ChEBI" id="CHEBI:57692"/>
    </ligand>
</feature>
<dbReference type="GO" id="GO:0016491">
    <property type="term" value="F:oxidoreductase activity"/>
    <property type="evidence" value="ECO:0007669"/>
    <property type="project" value="InterPro"/>
</dbReference>
<dbReference type="Gene3D" id="3.40.50.80">
    <property type="entry name" value="Nucleotide-binding domain of ferredoxin-NADP reductase (FNR) module"/>
    <property type="match status" value="1"/>
</dbReference>
<dbReference type="InterPro" id="IPR019480">
    <property type="entry name" value="Dihydroorotate_DH_Fe-S-bd"/>
</dbReference>
<evidence type="ECO:0000256" key="10">
    <source>
        <dbReference type="ARBA" id="ARBA00023014"/>
    </source>
</evidence>
<dbReference type="SUPFAM" id="SSF63380">
    <property type="entry name" value="Riboflavin synthase domain-like"/>
    <property type="match status" value="1"/>
</dbReference>
<dbReference type="GO" id="GO:0046872">
    <property type="term" value="F:metal ion binding"/>
    <property type="evidence" value="ECO:0007669"/>
    <property type="project" value="UniProtKB-KW"/>
</dbReference>
<keyword evidence="5 11" id="KW-0479">Metal-binding</keyword>
<feature type="domain" description="FAD-binding FR-type" evidence="14">
    <location>
        <begin position="2"/>
        <end position="104"/>
    </location>
</feature>
<accession>A0A9J6RDG5</accession>
<dbReference type="PIRSF" id="PIRSF006816">
    <property type="entry name" value="Cyc3_hyd_g"/>
    <property type="match status" value="1"/>
</dbReference>
<dbReference type="RefSeq" id="WP_268780136.1">
    <property type="nucleotide sequence ID" value="NZ_JAPRAT010000016.1"/>
</dbReference>
<evidence type="ECO:0000256" key="1">
    <source>
        <dbReference type="ARBA" id="ARBA00006422"/>
    </source>
</evidence>
<comment type="function">
    <text evidence="11">Responsible for channeling the electrons from the oxidation of dihydroorotate from the FMN redox center in the PyrD type B subunit to the ultimate electron acceptor NAD(+).</text>
</comment>
<dbReference type="InterPro" id="IPR050353">
    <property type="entry name" value="PyrK_electron_transfer"/>
</dbReference>
<evidence type="ECO:0000256" key="12">
    <source>
        <dbReference type="PIRSR" id="PIRSR006816-1"/>
    </source>
</evidence>
<evidence type="ECO:0000256" key="7">
    <source>
        <dbReference type="ARBA" id="ARBA00022975"/>
    </source>
</evidence>
<feature type="binding site" evidence="11 12">
    <location>
        <begin position="55"/>
        <end position="58"/>
    </location>
    <ligand>
        <name>FAD</name>
        <dbReference type="ChEBI" id="CHEBI:57692"/>
    </ligand>
</feature>
<keyword evidence="8 11" id="KW-0249">Electron transport</keyword>
<dbReference type="Proteomes" id="UP001084197">
    <property type="component" value="Unassembled WGS sequence"/>
</dbReference>
<name>A0A9J6RDG5_9BACI</name>
<comment type="cofactor">
    <cofactor evidence="11">
        <name>[2Fe-2S] cluster</name>
        <dbReference type="ChEBI" id="CHEBI:190135"/>
    </cofactor>
    <text evidence="11">Binds 1 [2Fe-2S] cluster per subunit.</text>
</comment>
<evidence type="ECO:0000313" key="16">
    <source>
        <dbReference type="Proteomes" id="UP001084197"/>
    </source>
</evidence>
<dbReference type="CDD" id="cd06218">
    <property type="entry name" value="DHOD_e_trans"/>
    <property type="match status" value="1"/>
</dbReference>
<feature type="binding site" evidence="11 13">
    <location>
        <position position="244"/>
    </location>
    <ligand>
        <name>[2Fe-2S] cluster</name>
        <dbReference type="ChEBI" id="CHEBI:190135"/>
    </ligand>
</feature>
<evidence type="ECO:0000256" key="3">
    <source>
        <dbReference type="ARBA" id="ARBA00022630"/>
    </source>
</evidence>
<keyword evidence="6 11" id="KW-0274">FAD</keyword>
<dbReference type="Gene3D" id="2.10.240.10">
    <property type="entry name" value="Dihydroorotate dehydrogenase, electron transfer subunit"/>
    <property type="match status" value="1"/>
</dbReference>
<comment type="cofactor">
    <cofactor evidence="11 12">
        <name>FAD</name>
        <dbReference type="ChEBI" id="CHEBI:57692"/>
    </cofactor>
    <text evidence="11 12">Binds 1 FAD per subunit.</text>
</comment>
<dbReference type="InterPro" id="IPR017938">
    <property type="entry name" value="Riboflavin_synthase-like_b-brl"/>
</dbReference>
<dbReference type="GO" id="GO:0051537">
    <property type="term" value="F:2 iron, 2 sulfur cluster binding"/>
    <property type="evidence" value="ECO:0007669"/>
    <property type="project" value="UniProtKB-KW"/>
</dbReference>
<keyword evidence="10 11" id="KW-0411">Iron-sulfur</keyword>
<evidence type="ECO:0000256" key="5">
    <source>
        <dbReference type="ARBA" id="ARBA00022723"/>
    </source>
</evidence>
<evidence type="ECO:0000256" key="11">
    <source>
        <dbReference type="HAMAP-Rule" id="MF_01211"/>
    </source>
</evidence>
<dbReference type="InterPro" id="IPR023455">
    <property type="entry name" value="Dihydroorotate_DHASE_ETsu"/>
</dbReference>
<dbReference type="GO" id="GO:0050660">
    <property type="term" value="F:flavin adenine dinucleotide binding"/>
    <property type="evidence" value="ECO:0007669"/>
    <property type="project" value="InterPro"/>
</dbReference>
<comment type="caution">
    <text evidence="15">The sequence shown here is derived from an EMBL/GenBank/DDBJ whole genome shotgun (WGS) entry which is preliminary data.</text>
</comment>
<proteinExistence type="inferred from homology"/>
<protein>
    <recommendedName>
        <fullName evidence="11">Dihydroorotate dehydrogenase B (NAD(+)), electron transfer subunit</fullName>
    </recommendedName>
    <alternativeName>
        <fullName evidence="11">Dihydroorotate oxidase B, electron transfer subunit</fullName>
    </alternativeName>
</protein>
<comment type="caution">
    <text evidence="11">Lacks conserved residue(s) required for the propagation of feature annotation.</text>
</comment>
<evidence type="ECO:0000256" key="6">
    <source>
        <dbReference type="ARBA" id="ARBA00022827"/>
    </source>
</evidence>
<dbReference type="InterPro" id="IPR039261">
    <property type="entry name" value="FNR_nucleotide-bd"/>
</dbReference>
<evidence type="ECO:0000256" key="8">
    <source>
        <dbReference type="ARBA" id="ARBA00022982"/>
    </source>
</evidence>
<keyword evidence="3 11" id="KW-0285">Flavoprotein</keyword>
<evidence type="ECO:0000313" key="15">
    <source>
        <dbReference type="EMBL" id="MCZ0703364.1"/>
    </source>
</evidence>
<organism evidence="15 16">
    <name type="scientific">Natronobacillus azotifigens</name>
    <dbReference type="NCBI Taxonomy" id="472978"/>
    <lineage>
        <taxon>Bacteria</taxon>
        <taxon>Bacillati</taxon>
        <taxon>Bacillota</taxon>
        <taxon>Bacilli</taxon>
        <taxon>Bacillales</taxon>
        <taxon>Bacillaceae</taxon>
        <taxon>Natronobacillus</taxon>
    </lineage>
</organism>
<keyword evidence="2 11" id="KW-0813">Transport</keyword>
<dbReference type="AlphaFoldDB" id="A0A9J6RDG5"/>
<dbReference type="EMBL" id="JAPRAT010000016">
    <property type="protein sequence ID" value="MCZ0703364.1"/>
    <property type="molecule type" value="Genomic_DNA"/>
</dbReference>
<comment type="subunit">
    <text evidence="11">Heterotetramer of 2 PyrK and 2 PyrD type B subunits.</text>
</comment>
<dbReference type="PANTHER" id="PTHR43513:SF3">
    <property type="entry name" value="DIHYDROOROTATE DEHYDROGENASE B (NAD(+)), ELECTRON TRANSFER SUBUNIT-RELATED"/>
    <property type="match status" value="1"/>
</dbReference>
<feature type="binding site" evidence="11 13">
    <location>
        <position position="230"/>
    </location>
    <ligand>
        <name>[2Fe-2S] cluster</name>
        <dbReference type="ChEBI" id="CHEBI:190135"/>
    </ligand>
</feature>
<comment type="cofactor">
    <cofactor evidence="13">
        <name>[2Fe-2S] cluster</name>
        <dbReference type="ChEBI" id="CHEBI:190135"/>
    </cofactor>
    <text evidence="13">Binds 1 [2Fe-2S] cluster per subunit.</text>
</comment>
<dbReference type="Gene3D" id="2.40.30.10">
    <property type="entry name" value="Translation factors"/>
    <property type="match status" value="1"/>
</dbReference>
<dbReference type="SUPFAM" id="SSF52343">
    <property type="entry name" value="Ferredoxin reductase-like, C-terminal NADP-linked domain"/>
    <property type="match status" value="1"/>
</dbReference>
<evidence type="ECO:0000256" key="9">
    <source>
        <dbReference type="ARBA" id="ARBA00023004"/>
    </source>
</evidence>
<dbReference type="PROSITE" id="PS51384">
    <property type="entry name" value="FAD_FR"/>
    <property type="match status" value="1"/>
</dbReference>
<dbReference type="NCBIfam" id="NF000799">
    <property type="entry name" value="PRK00054.1-4"/>
    <property type="match status" value="1"/>
</dbReference>
<gene>
    <name evidence="11" type="primary">pyrK</name>
    <name evidence="15" type="ORF">OWO01_09065</name>
</gene>